<accession>A0A0F9PKM2</accession>
<dbReference type="EMBL" id="LAZR01006222">
    <property type="protein sequence ID" value="KKM93787.1"/>
    <property type="molecule type" value="Genomic_DNA"/>
</dbReference>
<dbReference type="AlphaFoldDB" id="A0A0F9PKM2"/>
<comment type="caution">
    <text evidence="1">The sequence shown here is derived from an EMBL/GenBank/DDBJ whole genome shotgun (WGS) entry which is preliminary data.</text>
</comment>
<gene>
    <name evidence="1" type="ORF">LCGC14_1204950</name>
</gene>
<name>A0A0F9PKM2_9ZZZZ</name>
<reference evidence="1" key="1">
    <citation type="journal article" date="2015" name="Nature">
        <title>Complex archaea that bridge the gap between prokaryotes and eukaryotes.</title>
        <authorList>
            <person name="Spang A."/>
            <person name="Saw J.H."/>
            <person name="Jorgensen S.L."/>
            <person name="Zaremba-Niedzwiedzka K."/>
            <person name="Martijn J."/>
            <person name="Lind A.E."/>
            <person name="van Eijk R."/>
            <person name="Schleper C."/>
            <person name="Guy L."/>
            <person name="Ettema T.J."/>
        </authorList>
    </citation>
    <scope>NUCLEOTIDE SEQUENCE</scope>
</reference>
<evidence type="ECO:0000313" key="1">
    <source>
        <dbReference type="EMBL" id="KKM93787.1"/>
    </source>
</evidence>
<protein>
    <submittedName>
        <fullName evidence="1">Uncharacterized protein</fullName>
    </submittedName>
</protein>
<proteinExistence type="predicted"/>
<sequence>MGRTRNEKGRLTMSAPVRRTMLSRPRTNVGRFAGKVNRSQADGVGRLTHCAGRAAGLAIQSHGGC</sequence>
<organism evidence="1">
    <name type="scientific">marine sediment metagenome</name>
    <dbReference type="NCBI Taxonomy" id="412755"/>
    <lineage>
        <taxon>unclassified sequences</taxon>
        <taxon>metagenomes</taxon>
        <taxon>ecological metagenomes</taxon>
    </lineage>
</organism>